<organism evidence="1">
    <name type="scientific">Castellaniella ginsengisoli</name>
    <dbReference type="NCBI Taxonomy" id="546114"/>
    <lineage>
        <taxon>Bacteria</taxon>
        <taxon>Pseudomonadati</taxon>
        <taxon>Pseudomonadota</taxon>
        <taxon>Betaproteobacteria</taxon>
        <taxon>Burkholderiales</taxon>
        <taxon>Alcaligenaceae</taxon>
        <taxon>Castellaniella</taxon>
    </lineage>
</organism>
<protein>
    <submittedName>
        <fullName evidence="1">Uncharacterized protein</fullName>
    </submittedName>
</protein>
<name>A0AB39D6S0_9BURK</name>
<dbReference type="EMBL" id="CP158255">
    <property type="protein sequence ID" value="XDJ49710.1"/>
    <property type="molecule type" value="Genomic_DNA"/>
</dbReference>
<gene>
    <name evidence="1" type="ORF">ABRZ09_10775</name>
</gene>
<proteinExistence type="predicted"/>
<evidence type="ECO:0000313" key="1">
    <source>
        <dbReference type="EMBL" id="XDJ49710.1"/>
    </source>
</evidence>
<dbReference type="AlphaFoldDB" id="A0AB39D6S0"/>
<accession>A0AB39D6S0</accession>
<reference evidence="1" key="1">
    <citation type="submission" date="2024-05" db="EMBL/GenBank/DDBJ databases">
        <authorList>
            <person name="Luo Y.-C."/>
            <person name="Nicholds J."/>
            <person name="Mortimer T."/>
            <person name="Maboni G."/>
        </authorList>
    </citation>
    <scope>NUCLEOTIDE SEQUENCE</scope>
    <source>
        <strain evidence="1">151108</strain>
    </source>
</reference>
<sequence length="225" mass="24053">MKNPLVVSIVAAAVGDALSAAFIPGGNVAGVAISAIFEKRFKAARAILLSELAAGEKTLNDSEVEELAAITYRYLKAAQEGAARLNLRLLAGVFAGQVRGSTIVADEFLYYADLLSSLRRDEIILLGTLERFAIEVRNEGIGADNDEFATQVSMRTRAALIPSQFQDEAHYAAIAGALLRTGLVVGLSGWGTMVFIPSKLMAELSQLVEIEGVIQRDHAAQQFEA</sequence>
<dbReference type="RefSeq" id="WP_368646734.1">
    <property type="nucleotide sequence ID" value="NZ_CP158255.1"/>
</dbReference>